<feature type="compositionally biased region" description="Low complexity" evidence="1">
    <location>
        <begin position="189"/>
        <end position="201"/>
    </location>
</feature>
<evidence type="ECO:0000313" key="3">
    <source>
        <dbReference type="Proteomes" id="UP001230504"/>
    </source>
</evidence>
<keyword evidence="3" id="KW-1185">Reference proteome</keyword>
<dbReference type="GeneID" id="85436929"/>
<proteinExistence type="predicted"/>
<feature type="region of interest" description="Disordered" evidence="1">
    <location>
        <begin position="115"/>
        <end position="201"/>
    </location>
</feature>
<dbReference type="RefSeq" id="XP_060418543.1">
    <property type="nucleotide sequence ID" value="XM_060552689.1"/>
</dbReference>
<feature type="compositionally biased region" description="Low complexity" evidence="1">
    <location>
        <begin position="135"/>
        <end position="149"/>
    </location>
</feature>
<evidence type="ECO:0000313" key="2">
    <source>
        <dbReference type="EMBL" id="KAK1597771.1"/>
    </source>
</evidence>
<name>A0AAD8VAD2_9PEZI</name>
<feature type="region of interest" description="Disordered" evidence="1">
    <location>
        <begin position="10"/>
        <end position="30"/>
    </location>
</feature>
<reference evidence="2" key="1">
    <citation type="submission" date="2021-06" db="EMBL/GenBank/DDBJ databases">
        <title>Comparative genomics, transcriptomics and evolutionary studies reveal genomic signatures of adaptation to plant cell wall in hemibiotrophic fungi.</title>
        <authorList>
            <consortium name="DOE Joint Genome Institute"/>
            <person name="Baroncelli R."/>
            <person name="Diaz J.F."/>
            <person name="Benocci T."/>
            <person name="Peng M."/>
            <person name="Battaglia E."/>
            <person name="Haridas S."/>
            <person name="Andreopoulos W."/>
            <person name="Labutti K."/>
            <person name="Pangilinan J."/>
            <person name="Floch G.L."/>
            <person name="Makela M.R."/>
            <person name="Henrissat B."/>
            <person name="Grigoriev I.V."/>
            <person name="Crouch J.A."/>
            <person name="De Vries R.P."/>
            <person name="Sukno S.A."/>
            <person name="Thon M.R."/>
        </authorList>
    </citation>
    <scope>NUCLEOTIDE SEQUENCE</scope>
    <source>
        <strain evidence="2">CBS 125086</strain>
    </source>
</reference>
<gene>
    <name evidence="2" type="ORF">LY79DRAFT_355958</name>
</gene>
<dbReference type="AlphaFoldDB" id="A0AAD8VAD2"/>
<dbReference type="EMBL" id="JAHLJV010000007">
    <property type="protein sequence ID" value="KAK1597771.1"/>
    <property type="molecule type" value="Genomic_DNA"/>
</dbReference>
<sequence>MKLLCLPINSGSISESRETSSPAAKLLNKSSTNSFREEWAIGITARYKGKVSSTKSGVGYSVFSGPKKIYKNAYDTSITAWNEKHKQKFTALKKLTLPFDDGCSECLRVEKSGSYNEHEEDILERDQQPKQPLHTPASPATALSPTAKPFAPATSPKQEGDVTQKKQSKTSARDPIVSTPLSSTYGGNTAASASSTPQAAKKPLVAMEKYIESTRGYLSFFYKDIGLDPKMLEPCAPPFEVAVSGNAKQQLRFRQEAIMKIAHRCINKDLRIACIDRDDKSSCCPT</sequence>
<dbReference type="Proteomes" id="UP001230504">
    <property type="component" value="Unassembled WGS sequence"/>
</dbReference>
<accession>A0AAD8VAD2</accession>
<comment type="caution">
    <text evidence="2">The sequence shown here is derived from an EMBL/GenBank/DDBJ whole genome shotgun (WGS) entry which is preliminary data.</text>
</comment>
<organism evidence="2 3">
    <name type="scientific">Colletotrichum navitas</name>
    <dbReference type="NCBI Taxonomy" id="681940"/>
    <lineage>
        <taxon>Eukaryota</taxon>
        <taxon>Fungi</taxon>
        <taxon>Dikarya</taxon>
        <taxon>Ascomycota</taxon>
        <taxon>Pezizomycotina</taxon>
        <taxon>Sordariomycetes</taxon>
        <taxon>Hypocreomycetidae</taxon>
        <taxon>Glomerellales</taxon>
        <taxon>Glomerellaceae</taxon>
        <taxon>Colletotrichum</taxon>
        <taxon>Colletotrichum graminicola species complex</taxon>
    </lineage>
</organism>
<protein>
    <submittedName>
        <fullName evidence="2">Uncharacterized protein</fullName>
    </submittedName>
</protein>
<evidence type="ECO:0000256" key="1">
    <source>
        <dbReference type="SAM" id="MobiDB-lite"/>
    </source>
</evidence>